<dbReference type="EMBL" id="KN834765">
    <property type="protein sequence ID" value="KIK62931.1"/>
    <property type="molecule type" value="Genomic_DNA"/>
</dbReference>
<feature type="transmembrane region" description="Helical" evidence="6">
    <location>
        <begin position="192"/>
        <end position="214"/>
    </location>
</feature>
<keyword evidence="3 6" id="KW-1133">Transmembrane helix</keyword>
<keyword evidence="4 6" id="KW-0472">Membrane</keyword>
<dbReference type="GO" id="GO:0016020">
    <property type="term" value="C:membrane"/>
    <property type="evidence" value="ECO:0007669"/>
    <property type="project" value="UniProtKB-SubCell"/>
</dbReference>
<feature type="region of interest" description="Disordered" evidence="5">
    <location>
        <begin position="298"/>
        <end position="326"/>
    </location>
</feature>
<evidence type="ECO:0000256" key="3">
    <source>
        <dbReference type="ARBA" id="ARBA00022989"/>
    </source>
</evidence>
<protein>
    <recommendedName>
        <fullName evidence="9">Mitochondrial carrier</fullName>
    </recommendedName>
</protein>
<gene>
    <name evidence="7" type="ORF">GYMLUDRAFT_41208</name>
</gene>
<evidence type="ECO:0000313" key="8">
    <source>
        <dbReference type="Proteomes" id="UP000053593"/>
    </source>
</evidence>
<dbReference type="HOGENOM" id="CLU_044884_0_0_1"/>
<feature type="compositionally biased region" description="Acidic residues" evidence="5">
    <location>
        <begin position="302"/>
        <end position="318"/>
    </location>
</feature>
<accession>A0A0D0C455</accession>
<dbReference type="AlphaFoldDB" id="A0A0D0C455"/>
<organism evidence="7 8">
    <name type="scientific">Collybiopsis luxurians FD-317 M1</name>
    <dbReference type="NCBI Taxonomy" id="944289"/>
    <lineage>
        <taxon>Eukaryota</taxon>
        <taxon>Fungi</taxon>
        <taxon>Dikarya</taxon>
        <taxon>Basidiomycota</taxon>
        <taxon>Agaricomycotina</taxon>
        <taxon>Agaricomycetes</taxon>
        <taxon>Agaricomycetidae</taxon>
        <taxon>Agaricales</taxon>
        <taxon>Marasmiineae</taxon>
        <taxon>Omphalotaceae</taxon>
        <taxon>Collybiopsis</taxon>
        <taxon>Collybiopsis luxurians</taxon>
    </lineage>
</organism>
<evidence type="ECO:0000313" key="7">
    <source>
        <dbReference type="EMBL" id="KIK62931.1"/>
    </source>
</evidence>
<dbReference type="InterPro" id="IPR023395">
    <property type="entry name" value="MCP_dom_sf"/>
</dbReference>
<keyword evidence="8" id="KW-1185">Reference proteome</keyword>
<dbReference type="Pfam" id="PF00153">
    <property type="entry name" value="Mito_carr"/>
    <property type="match status" value="1"/>
</dbReference>
<evidence type="ECO:0008006" key="9">
    <source>
        <dbReference type="Google" id="ProtNLM"/>
    </source>
</evidence>
<dbReference type="OrthoDB" id="21292at2759"/>
<evidence type="ECO:0000256" key="1">
    <source>
        <dbReference type="ARBA" id="ARBA00004141"/>
    </source>
</evidence>
<feature type="transmembrane region" description="Helical" evidence="6">
    <location>
        <begin position="143"/>
        <end position="164"/>
    </location>
</feature>
<evidence type="ECO:0000256" key="4">
    <source>
        <dbReference type="ARBA" id="ARBA00023136"/>
    </source>
</evidence>
<sequence length="385" mass="43780">MSSLYYLYQTIIGVPFTGTLVKYRASYNSKEVEKQVPINDESPSKNGSPVMVTLDSPSSSNDYVKSEVTMDMAQKDEEYSRAAKQKVTFLWVLKRTFRTEGFEGLGKGLLPTLVFSYIWPLIFGYLSPSPPTLNLTLKQSFKFLIFYVPALTTIYRVMTTALILEADQPPSLQEHFRFRFQRLFTPYERNRLWVIYLTPGLLPAMIIVVIVSILGLRPLNELIWATYKSPESLEDFWSKRNEYLARMALSILVCYLGTMIFAPLEVVITRLVIQRNHAAPELLNFSLLRLVRREPQQVEREEAGEDQTSDPVDADLEQGPDQVDSGTLPGNAVVQFRQNLNLPKNGYTGLIDCITTIVKEEGVAVLYRGSFISVIGTGLWMLWSI</sequence>
<dbReference type="SUPFAM" id="SSF103506">
    <property type="entry name" value="Mitochondrial carrier"/>
    <property type="match status" value="1"/>
</dbReference>
<name>A0A0D0C455_9AGAR</name>
<keyword evidence="2 6" id="KW-0812">Transmembrane</keyword>
<dbReference type="Gene3D" id="1.50.40.10">
    <property type="entry name" value="Mitochondrial carrier domain"/>
    <property type="match status" value="1"/>
</dbReference>
<reference evidence="7 8" key="1">
    <citation type="submission" date="2014-04" db="EMBL/GenBank/DDBJ databases">
        <title>Evolutionary Origins and Diversification of the Mycorrhizal Mutualists.</title>
        <authorList>
            <consortium name="DOE Joint Genome Institute"/>
            <consortium name="Mycorrhizal Genomics Consortium"/>
            <person name="Kohler A."/>
            <person name="Kuo A."/>
            <person name="Nagy L.G."/>
            <person name="Floudas D."/>
            <person name="Copeland A."/>
            <person name="Barry K.W."/>
            <person name="Cichocki N."/>
            <person name="Veneault-Fourrey C."/>
            <person name="LaButti K."/>
            <person name="Lindquist E.A."/>
            <person name="Lipzen A."/>
            <person name="Lundell T."/>
            <person name="Morin E."/>
            <person name="Murat C."/>
            <person name="Riley R."/>
            <person name="Ohm R."/>
            <person name="Sun H."/>
            <person name="Tunlid A."/>
            <person name="Henrissat B."/>
            <person name="Grigoriev I.V."/>
            <person name="Hibbett D.S."/>
            <person name="Martin F."/>
        </authorList>
    </citation>
    <scope>NUCLEOTIDE SEQUENCE [LARGE SCALE GENOMIC DNA]</scope>
    <source>
        <strain evidence="7 8">FD-317 M1</strain>
    </source>
</reference>
<comment type="subcellular location">
    <subcellularLocation>
        <location evidence="1">Membrane</location>
        <topology evidence="1">Multi-pass membrane protein</topology>
    </subcellularLocation>
</comment>
<proteinExistence type="predicted"/>
<feature type="transmembrane region" description="Helical" evidence="6">
    <location>
        <begin position="243"/>
        <end position="268"/>
    </location>
</feature>
<dbReference type="InterPro" id="IPR018108">
    <property type="entry name" value="MCP_transmembrane"/>
</dbReference>
<evidence type="ECO:0000256" key="6">
    <source>
        <dbReference type="SAM" id="Phobius"/>
    </source>
</evidence>
<feature type="transmembrane region" description="Helical" evidence="6">
    <location>
        <begin position="365"/>
        <end position="383"/>
    </location>
</feature>
<evidence type="ECO:0000256" key="2">
    <source>
        <dbReference type="ARBA" id="ARBA00022692"/>
    </source>
</evidence>
<evidence type="ECO:0000256" key="5">
    <source>
        <dbReference type="SAM" id="MobiDB-lite"/>
    </source>
</evidence>
<dbReference type="Proteomes" id="UP000053593">
    <property type="component" value="Unassembled WGS sequence"/>
</dbReference>
<feature type="transmembrane region" description="Helical" evidence="6">
    <location>
        <begin position="104"/>
        <end position="123"/>
    </location>
</feature>